<keyword evidence="4" id="KW-0732">Signal</keyword>
<proteinExistence type="predicted"/>
<dbReference type="GO" id="GO:0009279">
    <property type="term" value="C:cell outer membrane"/>
    <property type="evidence" value="ECO:0007669"/>
    <property type="project" value="UniProtKB-SubCell"/>
</dbReference>
<feature type="domain" description="Outer membrane protein beta-barrel" evidence="5">
    <location>
        <begin position="319"/>
        <end position="712"/>
    </location>
</feature>
<evidence type="ECO:0000256" key="4">
    <source>
        <dbReference type="SAM" id="SignalP"/>
    </source>
</evidence>
<dbReference type="Proteomes" id="UP000255469">
    <property type="component" value="Unassembled WGS sequence"/>
</dbReference>
<dbReference type="PANTHER" id="PTHR40980:SF4">
    <property type="entry name" value="TONB-DEPENDENT RECEPTOR-LIKE BETA-BARREL DOMAIN-CONTAINING PROTEIN"/>
    <property type="match status" value="1"/>
</dbReference>
<evidence type="ECO:0000256" key="3">
    <source>
        <dbReference type="ARBA" id="ARBA00023237"/>
    </source>
</evidence>
<dbReference type="EMBL" id="UGTM01000001">
    <property type="protein sequence ID" value="SUB86406.1"/>
    <property type="molecule type" value="Genomic_DNA"/>
</dbReference>
<sequence>MGKKANFAAYTTNDKVRFTMRKKLLILAACLSATALTAQNTNRTDSVRTQKMDEVVVTRRRQLVRNDIDKLTYDVQHDETAKTKSTLEILKQIPFVSVDGQENIKVQGSSSFKVYKNGHPDPGFSGQNLKEILKAIPASTIKKIEVITDPGARYDAEGTTAILNIVMTNDTRLQGVSGNVNLSANTWGSMGAGAYLTTKTGKITTTVSYNEYYQSAKQSEGGSEAAYHYIESGERSFASQNSSTKYNIHIGDISASYEIDSLNLLSASASGFGYAMDNNAHGTHERRDKDGSLIYQYDRRSYTPEYAYLNFGGRLDYQHKTHLDGEILTLSYMLAATRRHNTSREEYSNAVNMPVSYTGYDLNSREHFSEHTFQVDYIRPFGKHHKLESGLKYILRHNNSLTFIDYTGTATDVDTHFKHGTQVAAAYLSYLVTAGKWSARTGLRYEYSYMKGEYPDGSNNSFHARLNDWVPSMSLQYKMTDTQSMKISYSTSINRPGITYLNPAVISSPNTRQYGNASLGSSRNQKLQISYMLNARKLTMNLTPYYDFTNNGITDIRYVEGRTIVSTYGNVQKRREAGLLTYTRWQPFRGTTLSLNASAKYARIAVPAPEVENKGWSGSVFLDYGQKLPWKLHFDTSLALQCGRPIHDPYAYEARWHNYRFTINRSFLNDRLSVAVYANMPFTTREKYRYRTVHGDYTGYNLSWDKTRFFGIRASWSFGKLKASVKKTERSIQNDDLVGGVKK</sequence>
<accession>A0A379E142</accession>
<dbReference type="Gene3D" id="2.170.130.10">
    <property type="entry name" value="TonB-dependent receptor, plug domain"/>
    <property type="match status" value="1"/>
</dbReference>
<evidence type="ECO:0000256" key="1">
    <source>
        <dbReference type="ARBA" id="ARBA00004442"/>
    </source>
</evidence>
<reference evidence="6 7" key="1">
    <citation type="submission" date="2018-06" db="EMBL/GenBank/DDBJ databases">
        <authorList>
            <consortium name="Pathogen Informatics"/>
            <person name="Doyle S."/>
        </authorList>
    </citation>
    <scope>NUCLEOTIDE SEQUENCE [LARGE SCALE GENOMIC DNA]</scope>
    <source>
        <strain evidence="6 7">NCTC13067</strain>
    </source>
</reference>
<dbReference type="InterPro" id="IPR036942">
    <property type="entry name" value="Beta-barrel_TonB_sf"/>
</dbReference>
<evidence type="ECO:0000256" key="2">
    <source>
        <dbReference type="ARBA" id="ARBA00023136"/>
    </source>
</evidence>
<dbReference type="Gene3D" id="2.40.170.20">
    <property type="entry name" value="TonB-dependent receptor, beta-barrel domain"/>
    <property type="match status" value="1"/>
</dbReference>
<dbReference type="AlphaFoldDB" id="A0A379E142"/>
<evidence type="ECO:0000313" key="6">
    <source>
        <dbReference type="EMBL" id="SUB86406.1"/>
    </source>
</evidence>
<comment type="subcellular location">
    <subcellularLocation>
        <location evidence="1">Cell outer membrane</location>
    </subcellularLocation>
</comment>
<evidence type="ECO:0000313" key="7">
    <source>
        <dbReference type="Proteomes" id="UP000255469"/>
    </source>
</evidence>
<name>A0A379E142_9BACT</name>
<dbReference type="Pfam" id="PF14905">
    <property type="entry name" value="OMP_b-brl_3"/>
    <property type="match status" value="1"/>
</dbReference>
<dbReference type="SUPFAM" id="SSF56935">
    <property type="entry name" value="Porins"/>
    <property type="match status" value="1"/>
</dbReference>
<keyword evidence="3" id="KW-0998">Cell outer membrane</keyword>
<dbReference type="InterPro" id="IPR037066">
    <property type="entry name" value="Plug_dom_sf"/>
</dbReference>
<feature type="signal peptide" evidence="4">
    <location>
        <begin position="1"/>
        <end position="38"/>
    </location>
</feature>
<protein>
    <recommendedName>
        <fullName evidence="5">Outer membrane protein beta-barrel domain-containing protein</fullName>
    </recommendedName>
</protein>
<gene>
    <name evidence="6" type="ORF">NCTC13067_00038</name>
</gene>
<dbReference type="PANTHER" id="PTHR40980">
    <property type="entry name" value="PLUG DOMAIN-CONTAINING PROTEIN"/>
    <property type="match status" value="1"/>
</dbReference>
<dbReference type="InterPro" id="IPR041700">
    <property type="entry name" value="OMP_b-brl_3"/>
</dbReference>
<keyword evidence="2" id="KW-0472">Membrane</keyword>
<evidence type="ECO:0000259" key="5">
    <source>
        <dbReference type="Pfam" id="PF14905"/>
    </source>
</evidence>
<organism evidence="6 7">
    <name type="scientific">Prevotella denticola</name>
    <dbReference type="NCBI Taxonomy" id="28129"/>
    <lineage>
        <taxon>Bacteria</taxon>
        <taxon>Pseudomonadati</taxon>
        <taxon>Bacteroidota</taxon>
        <taxon>Bacteroidia</taxon>
        <taxon>Bacteroidales</taxon>
        <taxon>Prevotellaceae</taxon>
        <taxon>Prevotella</taxon>
    </lineage>
</organism>
<feature type="chain" id="PRO_5016607440" description="Outer membrane protein beta-barrel domain-containing protein" evidence="4">
    <location>
        <begin position="39"/>
        <end position="743"/>
    </location>
</feature>